<dbReference type="InterPro" id="IPR029058">
    <property type="entry name" value="AB_hydrolase_fold"/>
</dbReference>
<proteinExistence type="inferred from homology"/>
<evidence type="ECO:0000313" key="8">
    <source>
        <dbReference type="EMBL" id="PGH08005.1"/>
    </source>
</evidence>
<dbReference type="InterPro" id="IPR001563">
    <property type="entry name" value="Peptidase_S10"/>
</dbReference>
<dbReference type="PANTHER" id="PTHR11802:SF479">
    <property type="entry name" value="CARBOXYPEPTIDASE"/>
    <property type="match status" value="1"/>
</dbReference>
<dbReference type="OrthoDB" id="443318at2759"/>
<dbReference type="InterPro" id="IPR018202">
    <property type="entry name" value="Ser_caboxypep_ser_AS"/>
</dbReference>
<organism evidence="8 9">
    <name type="scientific">Blastomyces parvus</name>
    <dbReference type="NCBI Taxonomy" id="2060905"/>
    <lineage>
        <taxon>Eukaryota</taxon>
        <taxon>Fungi</taxon>
        <taxon>Dikarya</taxon>
        <taxon>Ascomycota</taxon>
        <taxon>Pezizomycotina</taxon>
        <taxon>Eurotiomycetes</taxon>
        <taxon>Eurotiomycetidae</taxon>
        <taxon>Onygenales</taxon>
        <taxon>Ajellomycetaceae</taxon>
        <taxon>Blastomyces</taxon>
    </lineage>
</organism>
<dbReference type="GO" id="GO:0004185">
    <property type="term" value="F:serine-type carboxypeptidase activity"/>
    <property type="evidence" value="ECO:0007669"/>
    <property type="project" value="UniProtKB-UniRule"/>
</dbReference>
<keyword evidence="3 7" id="KW-0645">Protease</keyword>
<evidence type="ECO:0000256" key="5">
    <source>
        <dbReference type="ARBA" id="ARBA00022801"/>
    </source>
</evidence>
<dbReference type="PANTHER" id="PTHR11802">
    <property type="entry name" value="SERINE PROTEASE FAMILY S10 SERINE CARBOXYPEPTIDASE"/>
    <property type="match status" value="1"/>
</dbReference>
<dbReference type="SUPFAM" id="SSF53474">
    <property type="entry name" value="alpha/beta-Hydrolases"/>
    <property type="match status" value="1"/>
</dbReference>
<reference evidence="8 9" key="1">
    <citation type="submission" date="2017-10" db="EMBL/GenBank/DDBJ databases">
        <title>Comparative genomics in systemic dimorphic fungi from Ajellomycetaceae.</title>
        <authorList>
            <person name="Munoz J.F."/>
            <person name="Mcewen J.G."/>
            <person name="Clay O.K."/>
            <person name="Cuomo C.A."/>
        </authorList>
    </citation>
    <scope>NUCLEOTIDE SEQUENCE [LARGE SCALE GENOMIC DNA]</scope>
    <source>
        <strain evidence="8 9">UAMH130</strain>
    </source>
</reference>
<dbReference type="EMBL" id="PDNC01000011">
    <property type="protein sequence ID" value="PGH08005.1"/>
    <property type="molecule type" value="Genomic_DNA"/>
</dbReference>
<dbReference type="Proteomes" id="UP000224080">
    <property type="component" value="Unassembled WGS sequence"/>
</dbReference>
<keyword evidence="9" id="KW-1185">Reference proteome</keyword>
<protein>
    <recommendedName>
        <fullName evidence="7">Carboxypeptidase</fullName>
        <ecNumber evidence="7">3.4.16.-</ecNumber>
    </recommendedName>
</protein>
<accession>A0A2B7XGF5</accession>
<feature type="signal peptide" evidence="7">
    <location>
        <begin position="1"/>
        <end position="19"/>
    </location>
</feature>
<dbReference type="AlphaFoldDB" id="A0A2B7XGF5"/>
<dbReference type="FunFam" id="3.40.50.1820:FF:000118">
    <property type="entry name" value="Carboxypeptidase"/>
    <property type="match status" value="1"/>
</dbReference>
<evidence type="ECO:0000256" key="6">
    <source>
        <dbReference type="ARBA" id="ARBA00023180"/>
    </source>
</evidence>
<evidence type="ECO:0000256" key="2">
    <source>
        <dbReference type="ARBA" id="ARBA00022645"/>
    </source>
</evidence>
<keyword evidence="2 7" id="KW-0121">Carboxypeptidase</keyword>
<dbReference type="PROSITE" id="PS00131">
    <property type="entry name" value="CARBOXYPEPT_SER_SER"/>
    <property type="match status" value="1"/>
</dbReference>
<dbReference type="Gene3D" id="3.40.50.1820">
    <property type="entry name" value="alpha/beta hydrolase"/>
    <property type="match status" value="1"/>
</dbReference>
<dbReference type="STRING" id="2060905.A0A2B7XGF5"/>
<keyword evidence="6" id="KW-0325">Glycoprotein</keyword>
<sequence length="504" mass="56184">MRAFCIWLLTIWATAAATAAQLSRDAAWLRNEASHKESYYLNEKSREFLLNGGNIPDVPFDIGEAYAGLLPISSDPQESRKLYFWFMPSSNPLAVDEVTIWLNGGPGCSSLEGLFQENGPFLHQYGTFAPVRNMWSWTNLTNMIWVEQPVGTGFTQGSPNITNQEELAAQFLGFFQNFLDVFGLHRKKIYLTGESYAGKYIPYIADAMFKQNDTKYFDVQGTLIYDPSINDDDIMMNVPAVPFVDKWSGLFPFNSSFSKEIHSLANSCGHTSYLHEYLVYPPNGKLPPLTSTNNASCNLASAIKDAITYINPCFNIYHVATTCPVLWDPLGFPGSFQYVPDGARVYFNRSHVQQAINAPLTSWSECPRGRDTVFVDGIDTSPPPSYSVLPSVIERSKRTIIAHGDLDFILMAQGTLLTIQNMTWHGSQGFTAEPSDPLLVPYYYHADVPISSLAGAGVMGKHRTERGLTYAELFLTGHMGPQYSPSASYRLVEFMLGRIDDLSS</sequence>
<evidence type="ECO:0000256" key="4">
    <source>
        <dbReference type="ARBA" id="ARBA00022729"/>
    </source>
</evidence>
<dbReference type="PRINTS" id="PR00724">
    <property type="entry name" value="CRBOXYPTASEC"/>
</dbReference>
<name>A0A2B7XGF5_9EURO</name>
<evidence type="ECO:0000256" key="3">
    <source>
        <dbReference type="ARBA" id="ARBA00022670"/>
    </source>
</evidence>
<keyword evidence="5 7" id="KW-0378">Hydrolase</keyword>
<evidence type="ECO:0000313" key="9">
    <source>
        <dbReference type="Proteomes" id="UP000224080"/>
    </source>
</evidence>
<feature type="chain" id="PRO_5011829948" description="Carboxypeptidase" evidence="7">
    <location>
        <begin position="20"/>
        <end position="504"/>
    </location>
</feature>
<evidence type="ECO:0000256" key="1">
    <source>
        <dbReference type="ARBA" id="ARBA00009431"/>
    </source>
</evidence>
<comment type="similarity">
    <text evidence="1 7">Belongs to the peptidase S10 family.</text>
</comment>
<dbReference type="GO" id="GO:0006508">
    <property type="term" value="P:proteolysis"/>
    <property type="evidence" value="ECO:0007669"/>
    <property type="project" value="UniProtKB-KW"/>
</dbReference>
<evidence type="ECO:0000256" key="7">
    <source>
        <dbReference type="RuleBase" id="RU361156"/>
    </source>
</evidence>
<comment type="caution">
    <text evidence="8">The sequence shown here is derived from an EMBL/GenBank/DDBJ whole genome shotgun (WGS) entry which is preliminary data.</text>
</comment>
<gene>
    <name evidence="8" type="ORF">GX51_01445</name>
</gene>
<dbReference type="Pfam" id="PF00450">
    <property type="entry name" value="Peptidase_S10"/>
    <property type="match status" value="1"/>
</dbReference>
<keyword evidence="4 7" id="KW-0732">Signal</keyword>
<dbReference type="EC" id="3.4.16.-" evidence="7"/>